<keyword evidence="3 9" id="KW-0963">Cytoplasm</keyword>
<dbReference type="GO" id="GO:0005737">
    <property type="term" value="C:cytoplasm"/>
    <property type="evidence" value="ECO:0007669"/>
    <property type="project" value="UniProtKB-SubCell"/>
</dbReference>
<dbReference type="OrthoDB" id="9802228at2"/>
<comment type="similarity">
    <text evidence="2 9">Belongs to the MGMT family.</text>
</comment>
<dbReference type="InterPro" id="IPR001497">
    <property type="entry name" value="MethylDNA_cys_MeTrfase_AS"/>
</dbReference>
<dbReference type="InterPro" id="IPR023546">
    <property type="entry name" value="MGMT"/>
</dbReference>
<dbReference type="HAMAP" id="MF_00772">
    <property type="entry name" value="OGT"/>
    <property type="match status" value="1"/>
</dbReference>
<evidence type="ECO:0000256" key="1">
    <source>
        <dbReference type="ARBA" id="ARBA00001286"/>
    </source>
</evidence>
<evidence type="ECO:0000256" key="6">
    <source>
        <dbReference type="ARBA" id="ARBA00022763"/>
    </source>
</evidence>
<gene>
    <name evidence="12" type="ORF">EV210_107187</name>
</gene>
<dbReference type="InterPro" id="IPR014048">
    <property type="entry name" value="MethylDNA_cys_MeTrfase_DNA-bd"/>
</dbReference>
<dbReference type="CDD" id="cd06445">
    <property type="entry name" value="ATase"/>
    <property type="match status" value="1"/>
</dbReference>
<dbReference type="InterPro" id="IPR036388">
    <property type="entry name" value="WH-like_DNA-bd_sf"/>
</dbReference>
<keyword evidence="7 9" id="KW-0234">DNA repair</keyword>
<comment type="catalytic activity">
    <reaction evidence="1 9">
        <text>a 4-O-methyl-thymidine in DNA + L-cysteinyl-[protein] = a thymidine in DNA + S-methyl-L-cysteinyl-[protein]</text>
        <dbReference type="Rhea" id="RHEA:53428"/>
        <dbReference type="Rhea" id="RHEA-COMP:10131"/>
        <dbReference type="Rhea" id="RHEA-COMP:10132"/>
        <dbReference type="Rhea" id="RHEA-COMP:13555"/>
        <dbReference type="Rhea" id="RHEA-COMP:13556"/>
        <dbReference type="ChEBI" id="CHEBI:29950"/>
        <dbReference type="ChEBI" id="CHEBI:82612"/>
        <dbReference type="ChEBI" id="CHEBI:137386"/>
        <dbReference type="ChEBI" id="CHEBI:137387"/>
        <dbReference type="EC" id="2.1.1.63"/>
    </reaction>
</comment>
<protein>
    <recommendedName>
        <fullName evidence="9">Methylated-DNA--protein-cysteine methyltransferase</fullName>
        <ecNumber evidence="9">2.1.1.63</ecNumber>
    </recommendedName>
    <alternativeName>
        <fullName evidence="9">6-O-methylguanine-DNA methyltransferase</fullName>
        <shortName evidence="9">MGMT</shortName>
    </alternativeName>
    <alternativeName>
        <fullName evidence="9">O-6-methylguanine-DNA-alkyltransferase</fullName>
    </alternativeName>
</protein>
<sequence length="156" mass="17281">MKTVFFYQTCIGKLAIAEDGQAVTNLYFDEGAIPHEAIYEETGLLCEAGRQLQEYLAGSRQAFDLPLAPEGTVFMQRVWEALLTIPYGETRTYREIAEAIGSPTAARAVGHANSKNPLSLFIPCHRVIGARGELTGYLGGLDRKQFLLELEKRIKS</sequence>
<dbReference type="GO" id="GO:0006307">
    <property type="term" value="P:DNA alkylation repair"/>
    <property type="evidence" value="ECO:0007669"/>
    <property type="project" value="UniProtKB-UniRule"/>
</dbReference>
<comment type="caution">
    <text evidence="12">The sequence shown here is derived from an EMBL/GenBank/DDBJ whole genome shotgun (WGS) entry which is preliminary data.</text>
</comment>
<keyword evidence="5 9" id="KW-0808">Transferase</keyword>
<feature type="domain" description="Methylguanine DNA methyltransferase ribonuclease-like" evidence="11">
    <location>
        <begin position="6"/>
        <end position="69"/>
    </location>
</feature>
<evidence type="ECO:0000313" key="12">
    <source>
        <dbReference type="EMBL" id="TCL36922.1"/>
    </source>
</evidence>
<feature type="active site" description="Nucleophile; methyl group acceptor" evidence="9">
    <location>
        <position position="124"/>
    </location>
</feature>
<dbReference type="GO" id="GO:0003908">
    <property type="term" value="F:methylated-DNA-[protein]-cysteine S-methyltransferase activity"/>
    <property type="evidence" value="ECO:0007669"/>
    <property type="project" value="UniProtKB-UniRule"/>
</dbReference>
<dbReference type="InterPro" id="IPR008332">
    <property type="entry name" value="MethylG_MeTrfase_N"/>
</dbReference>
<keyword evidence="13" id="KW-1185">Reference proteome</keyword>
<proteinExistence type="inferred from homology"/>
<dbReference type="PROSITE" id="PS00374">
    <property type="entry name" value="MGMT"/>
    <property type="match status" value="1"/>
</dbReference>
<dbReference type="RefSeq" id="WP_132080601.1">
    <property type="nucleotide sequence ID" value="NZ_DALZLR010000006.1"/>
</dbReference>
<evidence type="ECO:0000259" key="11">
    <source>
        <dbReference type="Pfam" id="PF02870"/>
    </source>
</evidence>
<comment type="function">
    <text evidence="9">Involved in the cellular defense against the biological effects of O6-methylguanine (O6-MeG) and O4-methylthymine (O4-MeT) in DNA. Repairs the methylated nucleobase in DNA by stoichiometrically transferring the methyl group to a cysteine residue in the enzyme. This is a suicide reaction: the enzyme is irreversibly inactivated.</text>
</comment>
<feature type="domain" description="Methylated-DNA-[protein]-cysteine S-methyltransferase DNA binding" evidence="10">
    <location>
        <begin position="74"/>
        <end position="152"/>
    </location>
</feature>
<evidence type="ECO:0000256" key="5">
    <source>
        <dbReference type="ARBA" id="ARBA00022679"/>
    </source>
</evidence>
<evidence type="ECO:0000256" key="7">
    <source>
        <dbReference type="ARBA" id="ARBA00023204"/>
    </source>
</evidence>
<keyword evidence="6 9" id="KW-0227">DNA damage</keyword>
<dbReference type="FunFam" id="1.10.10.10:FF:000214">
    <property type="entry name" value="Methylated-DNA--protein-cysteine methyltransferase"/>
    <property type="match status" value="1"/>
</dbReference>
<name>A0A4R1Q5I9_9FIRM</name>
<comment type="catalytic activity">
    <reaction evidence="8 9">
        <text>a 6-O-methyl-2'-deoxyguanosine in DNA + L-cysteinyl-[protein] = S-methyl-L-cysteinyl-[protein] + a 2'-deoxyguanosine in DNA</text>
        <dbReference type="Rhea" id="RHEA:24000"/>
        <dbReference type="Rhea" id="RHEA-COMP:10131"/>
        <dbReference type="Rhea" id="RHEA-COMP:10132"/>
        <dbReference type="Rhea" id="RHEA-COMP:11367"/>
        <dbReference type="Rhea" id="RHEA-COMP:11368"/>
        <dbReference type="ChEBI" id="CHEBI:29950"/>
        <dbReference type="ChEBI" id="CHEBI:82612"/>
        <dbReference type="ChEBI" id="CHEBI:85445"/>
        <dbReference type="ChEBI" id="CHEBI:85448"/>
        <dbReference type="EC" id="2.1.1.63"/>
    </reaction>
</comment>
<accession>A0A4R1Q5I9</accession>
<dbReference type="Pfam" id="PF01035">
    <property type="entry name" value="DNA_binding_1"/>
    <property type="match status" value="1"/>
</dbReference>
<dbReference type="NCBIfam" id="TIGR00589">
    <property type="entry name" value="ogt"/>
    <property type="match status" value="1"/>
</dbReference>
<evidence type="ECO:0000313" key="13">
    <source>
        <dbReference type="Proteomes" id="UP000295063"/>
    </source>
</evidence>
<evidence type="ECO:0000259" key="10">
    <source>
        <dbReference type="Pfam" id="PF01035"/>
    </source>
</evidence>
<dbReference type="PANTHER" id="PTHR10815">
    <property type="entry name" value="METHYLATED-DNA--PROTEIN-CYSTEINE METHYLTRANSFERASE"/>
    <property type="match status" value="1"/>
</dbReference>
<dbReference type="EMBL" id="SLUI01000007">
    <property type="protein sequence ID" value="TCL36922.1"/>
    <property type="molecule type" value="Genomic_DNA"/>
</dbReference>
<evidence type="ECO:0000256" key="8">
    <source>
        <dbReference type="ARBA" id="ARBA00049348"/>
    </source>
</evidence>
<dbReference type="InterPro" id="IPR036631">
    <property type="entry name" value="MGMT_N_sf"/>
</dbReference>
<dbReference type="Gene3D" id="1.10.10.10">
    <property type="entry name" value="Winged helix-like DNA-binding domain superfamily/Winged helix DNA-binding domain"/>
    <property type="match status" value="1"/>
</dbReference>
<dbReference type="PANTHER" id="PTHR10815:SF5">
    <property type="entry name" value="METHYLATED-DNA--PROTEIN-CYSTEINE METHYLTRANSFERASE"/>
    <property type="match status" value="1"/>
</dbReference>
<dbReference type="InterPro" id="IPR036217">
    <property type="entry name" value="MethylDNA_cys_MeTrfase_DNAb"/>
</dbReference>
<comment type="miscellaneous">
    <text evidence="9">This enzyme catalyzes only one turnover and therefore is not strictly catalytic. According to one definition, an enzyme is a biocatalyst that acts repeatedly and over many reaction cycles.</text>
</comment>
<dbReference type="EC" id="2.1.1.63" evidence="9"/>
<dbReference type="Gene3D" id="3.30.160.70">
    <property type="entry name" value="Methylated DNA-protein cysteine methyltransferase domain"/>
    <property type="match status" value="1"/>
</dbReference>
<organism evidence="12 13">
    <name type="scientific">Anaerospora hongkongensis</name>
    <dbReference type="NCBI Taxonomy" id="244830"/>
    <lineage>
        <taxon>Bacteria</taxon>
        <taxon>Bacillati</taxon>
        <taxon>Bacillota</taxon>
        <taxon>Negativicutes</taxon>
        <taxon>Selenomonadales</taxon>
        <taxon>Sporomusaceae</taxon>
        <taxon>Anaerospora</taxon>
    </lineage>
</organism>
<reference evidence="12 13" key="1">
    <citation type="submission" date="2019-03" db="EMBL/GenBank/DDBJ databases">
        <title>Genomic Encyclopedia of Type Strains, Phase IV (KMG-IV): sequencing the most valuable type-strain genomes for metagenomic binning, comparative biology and taxonomic classification.</title>
        <authorList>
            <person name="Goeker M."/>
        </authorList>
    </citation>
    <scope>NUCLEOTIDE SEQUENCE [LARGE SCALE GENOMIC DNA]</scope>
    <source>
        <strain evidence="12 13">DSM 15969</strain>
    </source>
</reference>
<keyword evidence="4 9" id="KW-0489">Methyltransferase</keyword>
<comment type="subcellular location">
    <subcellularLocation>
        <location evidence="9">Cytoplasm</location>
    </subcellularLocation>
</comment>
<evidence type="ECO:0000256" key="3">
    <source>
        <dbReference type="ARBA" id="ARBA00022490"/>
    </source>
</evidence>
<dbReference type="Pfam" id="PF02870">
    <property type="entry name" value="Methyltransf_1N"/>
    <property type="match status" value="1"/>
</dbReference>
<dbReference type="SUPFAM" id="SSF53155">
    <property type="entry name" value="Methylated DNA-protein cysteine methyltransferase domain"/>
    <property type="match status" value="1"/>
</dbReference>
<dbReference type="GO" id="GO:0032259">
    <property type="term" value="P:methylation"/>
    <property type="evidence" value="ECO:0007669"/>
    <property type="project" value="UniProtKB-KW"/>
</dbReference>
<evidence type="ECO:0000256" key="9">
    <source>
        <dbReference type="HAMAP-Rule" id="MF_00772"/>
    </source>
</evidence>
<evidence type="ECO:0000256" key="4">
    <source>
        <dbReference type="ARBA" id="ARBA00022603"/>
    </source>
</evidence>
<dbReference type="Proteomes" id="UP000295063">
    <property type="component" value="Unassembled WGS sequence"/>
</dbReference>
<dbReference type="SUPFAM" id="SSF46767">
    <property type="entry name" value="Methylated DNA-protein cysteine methyltransferase, C-terminal domain"/>
    <property type="match status" value="1"/>
</dbReference>
<evidence type="ECO:0000256" key="2">
    <source>
        <dbReference type="ARBA" id="ARBA00008711"/>
    </source>
</evidence>
<dbReference type="AlphaFoldDB" id="A0A4R1Q5I9"/>